<organism evidence="2">
    <name type="scientific">Oryza brachyantha</name>
    <name type="common">malo sina</name>
    <dbReference type="NCBI Taxonomy" id="4533"/>
    <lineage>
        <taxon>Eukaryota</taxon>
        <taxon>Viridiplantae</taxon>
        <taxon>Streptophyta</taxon>
        <taxon>Embryophyta</taxon>
        <taxon>Tracheophyta</taxon>
        <taxon>Spermatophyta</taxon>
        <taxon>Magnoliopsida</taxon>
        <taxon>Liliopsida</taxon>
        <taxon>Poales</taxon>
        <taxon>Poaceae</taxon>
        <taxon>BOP clade</taxon>
        <taxon>Oryzoideae</taxon>
        <taxon>Oryzeae</taxon>
        <taxon>Oryzinae</taxon>
        <taxon>Oryza</taxon>
    </lineage>
</organism>
<feature type="region of interest" description="Disordered" evidence="1">
    <location>
        <begin position="1"/>
        <end position="287"/>
    </location>
</feature>
<gene>
    <name evidence="2" type="primary">LOC102717909</name>
</gene>
<feature type="region of interest" description="Disordered" evidence="1">
    <location>
        <begin position="441"/>
        <end position="518"/>
    </location>
</feature>
<dbReference type="RefSeq" id="XP_006657402.1">
    <property type="nucleotide sequence ID" value="XM_006657339.3"/>
</dbReference>
<dbReference type="OrthoDB" id="20844at2759"/>
<reference evidence="2" key="1">
    <citation type="journal article" date="2013" name="Nat. Commun.">
        <title>Whole-genome sequencing of Oryza brachyantha reveals mechanisms underlying Oryza genome evolution.</title>
        <authorList>
            <person name="Chen J."/>
            <person name="Huang Q."/>
            <person name="Gao D."/>
            <person name="Wang J."/>
            <person name="Lang Y."/>
            <person name="Liu T."/>
            <person name="Li B."/>
            <person name="Bai Z."/>
            <person name="Luis Goicoechea J."/>
            <person name="Liang C."/>
            <person name="Chen C."/>
            <person name="Zhang W."/>
            <person name="Sun S."/>
            <person name="Liao Y."/>
            <person name="Zhang X."/>
            <person name="Yang L."/>
            <person name="Song C."/>
            <person name="Wang M."/>
            <person name="Shi J."/>
            <person name="Liu G."/>
            <person name="Liu J."/>
            <person name="Zhou H."/>
            <person name="Zhou W."/>
            <person name="Yu Q."/>
            <person name="An N."/>
            <person name="Chen Y."/>
            <person name="Cai Q."/>
            <person name="Wang B."/>
            <person name="Liu B."/>
            <person name="Min J."/>
            <person name="Huang Y."/>
            <person name="Wu H."/>
            <person name="Li Z."/>
            <person name="Zhang Y."/>
            <person name="Yin Y."/>
            <person name="Song W."/>
            <person name="Jiang J."/>
            <person name="Jackson S.A."/>
            <person name="Wing R.A."/>
            <person name="Wang J."/>
            <person name="Chen M."/>
        </authorList>
    </citation>
    <scope>NUCLEOTIDE SEQUENCE [LARGE SCALE GENOMIC DNA]</scope>
    <source>
        <strain evidence="2">cv. IRGC 101232</strain>
    </source>
</reference>
<feature type="compositionally biased region" description="Acidic residues" evidence="1">
    <location>
        <begin position="590"/>
        <end position="614"/>
    </location>
</feature>
<feature type="compositionally biased region" description="Basic and acidic residues" evidence="1">
    <location>
        <begin position="198"/>
        <end position="210"/>
    </location>
</feature>
<dbReference type="Proteomes" id="UP000006038">
    <property type="component" value="Chromosome 7"/>
</dbReference>
<feature type="region of interest" description="Disordered" evidence="1">
    <location>
        <begin position="534"/>
        <end position="659"/>
    </location>
</feature>
<feature type="compositionally biased region" description="Basic and acidic residues" evidence="1">
    <location>
        <begin position="67"/>
        <end position="77"/>
    </location>
</feature>
<feature type="compositionally biased region" description="Basic residues" evidence="1">
    <location>
        <begin position="468"/>
        <end position="477"/>
    </location>
</feature>
<dbReference type="OMA" id="RSDRSMH"/>
<feature type="compositionally biased region" description="Basic and acidic residues" evidence="1">
    <location>
        <begin position="108"/>
        <end position="135"/>
    </location>
</feature>
<evidence type="ECO:0000256" key="1">
    <source>
        <dbReference type="SAM" id="MobiDB-lite"/>
    </source>
</evidence>
<dbReference type="PANTHER" id="PTHR23146">
    <property type="entry name" value="LEO1 PROTEIN"/>
    <property type="match status" value="1"/>
</dbReference>
<reference evidence="2" key="2">
    <citation type="submission" date="2013-04" db="UniProtKB">
        <authorList>
            <consortium name="EnsemblPlants"/>
        </authorList>
    </citation>
    <scope>IDENTIFICATION</scope>
</reference>
<dbReference type="GO" id="GO:1990269">
    <property type="term" value="F:RNA polymerase II C-terminal domain phosphoserine binding"/>
    <property type="evidence" value="ECO:0007669"/>
    <property type="project" value="TreeGrafter"/>
</dbReference>
<feature type="compositionally biased region" description="Basic and acidic residues" evidence="1">
    <location>
        <begin position="615"/>
        <end position="632"/>
    </location>
</feature>
<evidence type="ECO:0000313" key="2">
    <source>
        <dbReference type="EnsemblPlants" id="OB07G10670.1"/>
    </source>
</evidence>
<dbReference type="InterPro" id="IPR007149">
    <property type="entry name" value="Leo1"/>
</dbReference>
<name>J3MI35_ORYBR</name>
<feature type="compositionally biased region" description="Basic and acidic residues" evidence="1">
    <location>
        <begin position="255"/>
        <end position="273"/>
    </location>
</feature>
<keyword evidence="3" id="KW-1185">Reference proteome</keyword>
<sequence>MAGGDRERDVEEETRNQMMQNLFGDQSEDEEEEEEDVEVVDEDDHPHQLQQQLRHEVVDDDDDEDDAHARSGYHSEEVEGEADNGGEGEAEGEGESEGLVGMEEESEAEAHRPDLDQGESDGEKVQSSPEREPSDHVMQNDATGMDSEDEAYEQRAVASRRRGIVASESEGSEDGYYAGRAHEDEEPRQKRKASSPVEEERDHEVVRDVFGDSDEDEPAPYHDQHEIDEDSHRSPLDDEGHYEKDMQPEDVVADEDMRYESDENRELKPKEKPVGPPLNLVVPLKEPPAQPDRMNVIKVSNIMGIDPKPFDPKTYVEEDVFVTDESGTKKRIRLEDNIVRWRTVKNANGTTSCESNARIVKWKDGTMQLLIGNEVLDISVHEAHHDQSHLFLRNGKGVLQSQGRLLRKMRFMPSSLSSKSHRLLTALVDSQNKKTVKMQKWIESKDPERVKQEKERAEGQNIRAHSILQRKREKVNRKYTQPARQRRQLSPGFLEDALDEDEEPDHQYGSRRMPARSRFEDELEAEALAERRIINAKKSSMNRNIPRKPTFPARPPGRQANEYSESEREESEYETEGEDIEHSPTQGREDELDEEDEYEEDVEEEAAMSDEEIEEPKRRRESGGGSQRRKEIDSDDDSPPRKQQAVHRRKAVVFDSDDE</sequence>
<dbReference type="EnsemblPlants" id="OB07G10670.1">
    <property type="protein sequence ID" value="OB07G10670.1"/>
    <property type="gene ID" value="OB07G10670"/>
</dbReference>
<protein>
    <recommendedName>
        <fullName evidence="4">Leo1-like protein</fullName>
    </recommendedName>
</protein>
<feature type="compositionally biased region" description="Basic and acidic residues" evidence="1">
    <location>
        <begin position="219"/>
        <end position="247"/>
    </location>
</feature>
<dbReference type="GO" id="GO:0006368">
    <property type="term" value="P:transcription elongation by RNA polymerase II"/>
    <property type="evidence" value="ECO:0007669"/>
    <property type="project" value="InterPro"/>
</dbReference>
<dbReference type="PANTHER" id="PTHR23146:SF0">
    <property type="entry name" value="RNA POLYMERASE-ASSOCIATED PROTEIN LEO1"/>
    <property type="match status" value="1"/>
</dbReference>
<dbReference type="GeneID" id="102717909"/>
<dbReference type="KEGG" id="obr:102717909"/>
<dbReference type="Gramene" id="OB07G10670.1">
    <property type="protein sequence ID" value="OB07G10670.1"/>
    <property type="gene ID" value="OB07G10670"/>
</dbReference>
<dbReference type="GO" id="GO:0016593">
    <property type="term" value="C:Cdc73/Paf1 complex"/>
    <property type="evidence" value="ECO:0007669"/>
    <property type="project" value="InterPro"/>
</dbReference>
<feature type="compositionally biased region" description="Acidic residues" evidence="1">
    <location>
        <begin position="78"/>
        <end position="107"/>
    </location>
</feature>
<proteinExistence type="predicted"/>
<feature type="compositionally biased region" description="Basic and acidic residues" evidence="1">
    <location>
        <begin position="441"/>
        <end position="458"/>
    </location>
</feature>
<dbReference type="Pfam" id="PF04004">
    <property type="entry name" value="Leo1"/>
    <property type="match status" value="1"/>
</dbReference>
<evidence type="ECO:0008006" key="4">
    <source>
        <dbReference type="Google" id="ProtNLM"/>
    </source>
</evidence>
<dbReference type="GO" id="GO:0032968">
    <property type="term" value="P:positive regulation of transcription elongation by RNA polymerase II"/>
    <property type="evidence" value="ECO:0007669"/>
    <property type="project" value="TreeGrafter"/>
</dbReference>
<evidence type="ECO:0000313" key="3">
    <source>
        <dbReference type="Proteomes" id="UP000006038"/>
    </source>
</evidence>
<feature type="compositionally biased region" description="Basic and acidic residues" evidence="1">
    <location>
        <begin position="1"/>
        <end position="15"/>
    </location>
</feature>
<dbReference type="STRING" id="4533.J3MI35"/>
<dbReference type="HOGENOM" id="CLU_015103_1_0_1"/>
<feature type="compositionally biased region" description="Acidic residues" evidence="1">
    <location>
        <begin position="26"/>
        <end position="43"/>
    </location>
</feature>
<dbReference type="AlphaFoldDB" id="J3MI35"/>
<feature type="compositionally biased region" description="Acidic residues" evidence="1">
    <location>
        <begin position="567"/>
        <end position="579"/>
    </location>
</feature>
<dbReference type="eggNOG" id="KOG2428">
    <property type="taxonomic scope" value="Eukaryota"/>
</dbReference>
<accession>J3MI35</accession>